<dbReference type="EMBL" id="JABSTQ010011373">
    <property type="protein sequence ID" value="KAG0412137.1"/>
    <property type="molecule type" value="Genomic_DNA"/>
</dbReference>
<proteinExistence type="predicted"/>
<comment type="caution">
    <text evidence="1">The sequence shown here is derived from an EMBL/GenBank/DDBJ whole genome shotgun (WGS) entry which is preliminary data.</text>
</comment>
<evidence type="ECO:0000313" key="2">
    <source>
        <dbReference type="Proteomes" id="UP000805193"/>
    </source>
</evidence>
<protein>
    <submittedName>
        <fullName evidence="1">Uncharacterized protein</fullName>
    </submittedName>
</protein>
<gene>
    <name evidence="1" type="ORF">HPB47_010739</name>
</gene>
<dbReference type="Proteomes" id="UP000805193">
    <property type="component" value="Unassembled WGS sequence"/>
</dbReference>
<evidence type="ECO:0000313" key="1">
    <source>
        <dbReference type="EMBL" id="KAG0412137.1"/>
    </source>
</evidence>
<sequence>MAPAAGSECRCSGPPHERARPHSGTRCTSRRVQVDAESAPPPSTGGSPRASRCALESRRRAGKKDGGHPSITVPLHAAANQPIRPAIIYSPHAHGKRTALAHVEPSRSVERHAPRAVRDPSRRRPA</sequence>
<reference evidence="1 2" key="1">
    <citation type="journal article" date="2020" name="Cell">
        <title>Large-Scale Comparative Analyses of Tick Genomes Elucidate Their Genetic Diversity and Vector Capacities.</title>
        <authorList>
            <consortium name="Tick Genome and Microbiome Consortium (TIGMIC)"/>
            <person name="Jia N."/>
            <person name="Wang J."/>
            <person name="Shi W."/>
            <person name="Du L."/>
            <person name="Sun Y."/>
            <person name="Zhan W."/>
            <person name="Jiang J.F."/>
            <person name="Wang Q."/>
            <person name="Zhang B."/>
            <person name="Ji P."/>
            <person name="Bell-Sakyi L."/>
            <person name="Cui X.M."/>
            <person name="Yuan T.T."/>
            <person name="Jiang B.G."/>
            <person name="Yang W.F."/>
            <person name="Lam T.T."/>
            <person name="Chang Q.C."/>
            <person name="Ding S.J."/>
            <person name="Wang X.J."/>
            <person name="Zhu J.G."/>
            <person name="Ruan X.D."/>
            <person name="Zhao L."/>
            <person name="Wei J.T."/>
            <person name="Ye R.Z."/>
            <person name="Que T.C."/>
            <person name="Du C.H."/>
            <person name="Zhou Y.H."/>
            <person name="Cheng J.X."/>
            <person name="Dai P.F."/>
            <person name="Guo W.B."/>
            <person name="Han X.H."/>
            <person name="Huang E.J."/>
            <person name="Li L.F."/>
            <person name="Wei W."/>
            <person name="Gao Y.C."/>
            <person name="Liu J.Z."/>
            <person name="Shao H.Z."/>
            <person name="Wang X."/>
            <person name="Wang C.C."/>
            <person name="Yang T.C."/>
            <person name="Huo Q.B."/>
            <person name="Li W."/>
            <person name="Chen H.Y."/>
            <person name="Chen S.E."/>
            <person name="Zhou L.G."/>
            <person name="Ni X.B."/>
            <person name="Tian J.H."/>
            <person name="Sheng Y."/>
            <person name="Liu T."/>
            <person name="Pan Y.S."/>
            <person name="Xia L.Y."/>
            <person name="Li J."/>
            <person name="Zhao F."/>
            <person name="Cao W.C."/>
        </authorList>
    </citation>
    <scope>NUCLEOTIDE SEQUENCE [LARGE SCALE GENOMIC DNA]</scope>
    <source>
        <strain evidence="1">Iper-2018</strain>
    </source>
</reference>
<keyword evidence="2" id="KW-1185">Reference proteome</keyword>
<name>A0AC60NYH5_IXOPE</name>
<organism evidence="1 2">
    <name type="scientific">Ixodes persulcatus</name>
    <name type="common">Taiga tick</name>
    <dbReference type="NCBI Taxonomy" id="34615"/>
    <lineage>
        <taxon>Eukaryota</taxon>
        <taxon>Metazoa</taxon>
        <taxon>Ecdysozoa</taxon>
        <taxon>Arthropoda</taxon>
        <taxon>Chelicerata</taxon>
        <taxon>Arachnida</taxon>
        <taxon>Acari</taxon>
        <taxon>Parasitiformes</taxon>
        <taxon>Ixodida</taxon>
        <taxon>Ixodoidea</taxon>
        <taxon>Ixodidae</taxon>
        <taxon>Ixodinae</taxon>
        <taxon>Ixodes</taxon>
    </lineage>
</organism>
<accession>A0AC60NYH5</accession>